<comment type="caution">
    <text evidence="2">The sequence shown here is derived from an EMBL/GenBank/DDBJ whole genome shotgun (WGS) entry which is preliminary data.</text>
</comment>
<dbReference type="Proteomes" id="UP000215509">
    <property type="component" value="Unassembled WGS sequence"/>
</dbReference>
<dbReference type="EMBL" id="NMQW01000017">
    <property type="protein sequence ID" value="OXM85820.1"/>
    <property type="molecule type" value="Genomic_DNA"/>
</dbReference>
<protein>
    <submittedName>
        <fullName evidence="2">Uncharacterized protein</fullName>
    </submittedName>
</protein>
<evidence type="ECO:0000313" key="3">
    <source>
        <dbReference type="Proteomes" id="UP000215509"/>
    </source>
</evidence>
<feature type="compositionally biased region" description="Basic and acidic residues" evidence="1">
    <location>
        <begin position="33"/>
        <end position="42"/>
    </location>
</feature>
<gene>
    <name evidence="2" type="ORF">CF651_11320</name>
</gene>
<sequence length="59" mass="6300">MQISNVQAREQLQKVQQISKVEGSASEEANESASEKANEQQKKAVAQSTGIGANLDIQA</sequence>
<reference evidence="2 3" key="1">
    <citation type="submission" date="2017-07" db="EMBL/GenBank/DDBJ databases">
        <title>Genome sequencing and assembly of Paenibacillus rigui.</title>
        <authorList>
            <person name="Mayilraj S."/>
        </authorList>
    </citation>
    <scope>NUCLEOTIDE SEQUENCE [LARGE SCALE GENOMIC DNA]</scope>
    <source>
        <strain evidence="2 3">JCM 16352</strain>
    </source>
</reference>
<evidence type="ECO:0000256" key="1">
    <source>
        <dbReference type="SAM" id="MobiDB-lite"/>
    </source>
</evidence>
<keyword evidence="3" id="KW-1185">Reference proteome</keyword>
<dbReference type="AlphaFoldDB" id="A0A229UQZ6"/>
<evidence type="ECO:0000313" key="2">
    <source>
        <dbReference type="EMBL" id="OXM85820.1"/>
    </source>
</evidence>
<name>A0A229UQZ6_9BACL</name>
<dbReference type="RefSeq" id="WP_094014971.1">
    <property type="nucleotide sequence ID" value="NZ_NMQW01000017.1"/>
</dbReference>
<proteinExistence type="predicted"/>
<feature type="region of interest" description="Disordered" evidence="1">
    <location>
        <begin position="14"/>
        <end position="59"/>
    </location>
</feature>
<accession>A0A229UQZ6</accession>
<organism evidence="2 3">
    <name type="scientific">Paenibacillus rigui</name>
    <dbReference type="NCBI Taxonomy" id="554312"/>
    <lineage>
        <taxon>Bacteria</taxon>
        <taxon>Bacillati</taxon>
        <taxon>Bacillota</taxon>
        <taxon>Bacilli</taxon>
        <taxon>Bacillales</taxon>
        <taxon>Paenibacillaceae</taxon>
        <taxon>Paenibacillus</taxon>
    </lineage>
</organism>